<comment type="caution">
    <text evidence="1">The sequence shown here is derived from an EMBL/GenBank/DDBJ whole genome shotgun (WGS) entry which is preliminary data.</text>
</comment>
<sequence>MLGLDVKKSADQIDFGDKFFVLKYPHERVVEKIQSSEGGMPSVTGWDCGRWRLDG</sequence>
<proteinExistence type="predicted"/>
<dbReference type="AlphaFoldDB" id="A0AAN8NQW3"/>
<reference evidence="1 2" key="1">
    <citation type="submission" date="2023-10" db="EMBL/GenBank/DDBJ databases">
        <title>Genomes of two closely related lineages of the louse Polyplax serrata with different host specificities.</title>
        <authorList>
            <person name="Martinu J."/>
            <person name="Tarabai H."/>
            <person name="Stefka J."/>
            <person name="Hypsa V."/>
        </authorList>
    </citation>
    <scope>NUCLEOTIDE SEQUENCE [LARGE SCALE GENOMIC DNA]</scope>
    <source>
        <strain evidence="1">HR10_N</strain>
    </source>
</reference>
<organism evidence="1 2">
    <name type="scientific">Polyplax serrata</name>
    <name type="common">Common mouse louse</name>
    <dbReference type="NCBI Taxonomy" id="468196"/>
    <lineage>
        <taxon>Eukaryota</taxon>
        <taxon>Metazoa</taxon>
        <taxon>Ecdysozoa</taxon>
        <taxon>Arthropoda</taxon>
        <taxon>Hexapoda</taxon>
        <taxon>Insecta</taxon>
        <taxon>Pterygota</taxon>
        <taxon>Neoptera</taxon>
        <taxon>Paraneoptera</taxon>
        <taxon>Psocodea</taxon>
        <taxon>Troctomorpha</taxon>
        <taxon>Phthiraptera</taxon>
        <taxon>Anoplura</taxon>
        <taxon>Polyplacidae</taxon>
        <taxon>Polyplax</taxon>
    </lineage>
</organism>
<dbReference type="Proteomes" id="UP001372834">
    <property type="component" value="Unassembled WGS sequence"/>
</dbReference>
<dbReference type="EMBL" id="JAWJWE010000041">
    <property type="protein sequence ID" value="KAK6618722.1"/>
    <property type="molecule type" value="Genomic_DNA"/>
</dbReference>
<evidence type="ECO:0000313" key="2">
    <source>
        <dbReference type="Proteomes" id="UP001372834"/>
    </source>
</evidence>
<gene>
    <name evidence="1" type="ORF">RUM43_013113</name>
</gene>
<accession>A0AAN8NQW3</accession>
<evidence type="ECO:0000313" key="1">
    <source>
        <dbReference type="EMBL" id="KAK6618722.1"/>
    </source>
</evidence>
<name>A0AAN8NQW3_POLSC</name>
<protein>
    <submittedName>
        <fullName evidence="1">Uncharacterized protein</fullName>
    </submittedName>
</protein>